<dbReference type="InterPro" id="IPR039445">
    <property type="entry name" value="DauR-like_HTH"/>
</dbReference>
<evidence type="ECO:0000313" key="4">
    <source>
        <dbReference type="Proteomes" id="UP001477672"/>
    </source>
</evidence>
<dbReference type="EMBL" id="JBBMFA010000079">
    <property type="protein sequence ID" value="MEQ2520001.1"/>
    <property type="molecule type" value="Genomic_DNA"/>
</dbReference>
<keyword evidence="4" id="KW-1185">Reference proteome</keyword>
<dbReference type="Pfam" id="PF08348">
    <property type="entry name" value="PAS_6"/>
    <property type="match status" value="1"/>
</dbReference>
<evidence type="ECO:0000259" key="2">
    <source>
        <dbReference type="Pfam" id="PF13309"/>
    </source>
</evidence>
<gene>
    <name evidence="3" type="ORF">WMO24_06115</name>
</gene>
<feature type="domain" description="Transcriptional regulator DauR-like HTH" evidence="2">
    <location>
        <begin position="145"/>
        <end position="205"/>
    </location>
</feature>
<dbReference type="Pfam" id="PF13309">
    <property type="entry name" value="HTH_22"/>
    <property type="match status" value="1"/>
</dbReference>
<evidence type="ECO:0000313" key="3">
    <source>
        <dbReference type="EMBL" id="MEQ2520001.1"/>
    </source>
</evidence>
<dbReference type="InterPro" id="IPR013559">
    <property type="entry name" value="YheO"/>
</dbReference>
<proteinExistence type="predicted"/>
<feature type="domain" description="YheO-like" evidence="1">
    <location>
        <begin position="10"/>
        <end position="119"/>
    </location>
</feature>
<sequence length="211" mass="23587">MKTLTEEMSTLTRIAKGIAAQFGKDCEVVLHDYTQSYESTIVLIENGHVTGRKVGDCGTNLGLEVLRGTVSDGDQYRYITQTKDGKILRSTSIYLRDEEGKAIGALCMNWDLTEFYACNSALKDILETETGAVEEVITNDVSELLDALIQDSVRYVGKPVISMTKEDKIKGLKYLDDKGAFLIKKAGDKISKFYDISKYTLYNYLEQSTEL</sequence>
<dbReference type="PANTHER" id="PTHR35568:SF1">
    <property type="entry name" value="TRANSCRIPTIONAL REGULATOR DAUR"/>
    <property type="match status" value="1"/>
</dbReference>
<dbReference type="InterPro" id="IPR039446">
    <property type="entry name" value="DauR-like"/>
</dbReference>
<accession>A0ABV1GDU2</accession>
<dbReference type="Proteomes" id="UP001477672">
    <property type="component" value="Unassembled WGS sequence"/>
</dbReference>
<evidence type="ECO:0000259" key="1">
    <source>
        <dbReference type="Pfam" id="PF08348"/>
    </source>
</evidence>
<comment type="caution">
    <text evidence="3">The sequence shown here is derived from an EMBL/GenBank/DDBJ whole genome shotgun (WGS) entry which is preliminary data.</text>
</comment>
<organism evidence="3 4">
    <name type="scientific">Ruthenibacterium intestinale</name>
    <dbReference type="NCBI Taxonomy" id="3133163"/>
    <lineage>
        <taxon>Bacteria</taxon>
        <taxon>Bacillati</taxon>
        <taxon>Bacillota</taxon>
        <taxon>Clostridia</taxon>
        <taxon>Eubacteriales</taxon>
        <taxon>Oscillospiraceae</taxon>
        <taxon>Ruthenibacterium</taxon>
    </lineage>
</organism>
<reference evidence="3 4" key="1">
    <citation type="submission" date="2024-03" db="EMBL/GenBank/DDBJ databases">
        <title>Human intestinal bacterial collection.</title>
        <authorList>
            <person name="Pauvert C."/>
            <person name="Hitch T.C.A."/>
            <person name="Clavel T."/>
        </authorList>
    </citation>
    <scope>NUCLEOTIDE SEQUENCE [LARGE SCALE GENOMIC DNA]</scope>
    <source>
        <strain evidence="3 4">CLA-JM-H11</strain>
    </source>
</reference>
<name>A0ABV1GDU2_9FIRM</name>
<dbReference type="PANTHER" id="PTHR35568">
    <property type="entry name" value="TRANSCRIPTIONAL REGULATOR DAUR"/>
    <property type="match status" value="1"/>
</dbReference>
<dbReference type="RefSeq" id="WP_349215431.1">
    <property type="nucleotide sequence ID" value="NZ_JBBMFA010000079.1"/>
</dbReference>
<protein>
    <submittedName>
        <fullName evidence="3">Helix-turn-helix transcriptional regulator</fullName>
    </submittedName>
</protein>